<dbReference type="STRING" id="47427.A0A2H3CTM8"/>
<name>A0A2H3CTM8_ARMGA</name>
<dbReference type="InParanoid" id="A0A2H3CTM8"/>
<evidence type="ECO:0000313" key="1">
    <source>
        <dbReference type="EMBL" id="PBK85210.1"/>
    </source>
</evidence>
<organism evidence="1 2">
    <name type="scientific">Armillaria gallica</name>
    <name type="common">Bulbous honey fungus</name>
    <name type="synonym">Armillaria bulbosa</name>
    <dbReference type="NCBI Taxonomy" id="47427"/>
    <lineage>
        <taxon>Eukaryota</taxon>
        <taxon>Fungi</taxon>
        <taxon>Dikarya</taxon>
        <taxon>Basidiomycota</taxon>
        <taxon>Agaricomycotina</taxon>
        <taxon>Agaricomycetes</taxon>
        <taxon>Agaricomycetidae</taxon>
        <taxon>Agaricales</taxon>
        <taxon>Marasmiineae</taxon>
        <taxon>Physalacriaceae</taxon>
        <taxon>Armillaria</taxon>
    </lineage>
</organism>
<dbReference type="OrthoDB" id="3239511at2759"/>
<evidence type="ECO:0000313" key="2">
    <source>
        <dbReference type="Proteomes" id="UP000217790"/>
    </source>
</evidence>
<sequence>MHELLGDAAGLPTKGAQNKFLSGFGLHDIQYLKNAFWNVMDCDPFHSLSWDRLHAHDDGLLGKHLRGKLVAHVEALGSQFISQADDQIKLFPCWRDFYHFESSFMGVHFTDGGKYEDLAKRTLNFPAIAIPWHYPAEFQFRRNATCNFRALAIFPLLLCSVSHPLCRVAPGYFSTFFTVLLINL</sequence>
<reference evidence="2" key="1">
    <citation type="journal article" date="2017" name="Nat. Ecol. Evol.">
        <title>Genome expansion and lineage-specific genetic innovations in the forest pathogenic fungi Armillaria.</title>
        <authorList>
            <person name="Sipos G."/>
            <person name="Prasanna A.N."/>
            <person name="Walter M.C."/>
            <person name="O'Connor E."/>
            <person name="Balint B."/>
            <person name="Krizsan K."/>
            <person name="Kiss B."/>
            <person name="Hess J."/>
            <person name="Varga T."/>
            <person name="Slot J."/>
            <person name="Riley R."/>
            <person name="Boka B."/>
            <person name="Rigling D."/>
            <person name="Barry K."/>
            <person name="Lee J."/>
            <person name="Mihaltcheva S."/>
            <person name="LaButti K."/>
            <person name="Lipzen A."/>
            <person name="Waldron R."/>
            <person name="Moloney N.M."/>
            <person name="Sperisen C."/>
            <person name="Kredics L."/>
            <person name="Vagvoelgyi C."/>
            <person name="Patrignani A."/>
            <person name="Fitzpatrick D."/>
            <person name="Nagy I."/>
            <person name="Doyle S."/>
            <person name="Anderson J.B."/>
            <person name="Grigoriev I.V."/>
            <person name="Gueldener U."/>
            <person name="Muensterkoetter M."/>
            <person name="Nagy L.G."/>
        </authorList>
    </citation>
    <scope>NUCLEOTIDE SEQUENCE [LARGE SCALE GENOMIC DNA]</scope>
    <source>
        <strain evidence="2">Ar21-2</strain>
    </source>
</reference>
<dbReference type="EMBL" id="KZ293692">
    <property type="protein sequence ID" value="PBK85210.1"/>
    <property type="molecule type" value="Genomic_DNA"/>
</dbReference>
<accession>A0A2H3CTM8</accession>
<proteinExistence type="predicted"/>
<protein>
    <submittedName>
        <fullName evidence="1">Uncharacterized protein</fullName>
    </submittedName>
</protein>
<dbReference type="AlphaFoldDB" id="A0A2H3CTM8"/>
<dbReference type="Proteomes" id="UP000217790">
    <property type="component" value="Unassembled WGS sequence"/>
</dbReference>
<gene>
    <name evidence="1" type="ORF">ARMGADRAFT_1129676</name>
</gene>
<keyword evidence="2" id="KW-1185">Reference proteome</keyword>